<dbReference type="PANTHER" id="PTHR18968:SF9">
    <property type="entry name" value="3D-(3,5_4)-TRIHYDROXYCYCLOHEXANE-1,2-DIONE HYDROLASE"/>
    <property type="match status" value="1"/>
</dbReference>
<evidence type="ECO:0000256" key="3">
    <source>
        <dbReference type="RuleBase" id="RU362132"/>
    </source>
</evidence>
<dbReference type="Pfam" id="PF00205">
    <property type="entry name" value="TPP_enzyme_M"/>
    <property type="match status" value="1"/>
</dbReference>
<dbReference type="Gene3D" id="3.40.50.1220">
    <property type="entry name" value="TPP-binding domain"/>
    <property type="match status" value="1"/>
</dbReference>
<evidence type="ECO:0000259" key="6">
    <source>
        <dbReference type="Pfam" id="PF02776"/>
    </source>
</evidence>
<keyword evidence="2 3" id="KW-0786">Thiamine pyrophosphate</keyword>
<organism evidence="7">
    <name type="scientific">Microbacterium sp. A8/3-1</name>
    <dbReference type="NCBI Taxonomy" id="3160749"/>
    <lineage>
        <taxon>Bacteria</taxon>
        <taxon>Bacillati</taxon>
        <taxon>Actinomycetota</taxon>
        <taxon>Actinomycetes</taxon>
        <taxon>Micrococcales</taxon>
        <taxon>Microbacteriaceae</taxon>
        <taxon>Microbacterium</taxon>
    </lineage>
</organism>
<evidence type="ECO:0000259" key="5">
    <source>
        <dbReference type="Pfam" id="PF02775"/>
    </source>
</evidence>
<dbReference type="GO" id="GO:0009097">
    <property type="term" value="P:isoleucine biosynthetic process"/>
    <property type="evidence" value="ECO:0007669"/>
    <property type="project" value="TreeGrafter"/>
</dbReference>
<dbReference type="GO" id="GO:0003984">
    <property type="term" value="F:acetolactate synthase activity"/>
    <property type="evidence" value="ECO:0007669"/>
    <property type="project" value="TreeGrafter"/>
</dbReference>
<dbReference type="InterPro" id="IPR011766">
    <property type="entry name" value="TPP_enzyme_TPP-bd"/>
</dbReference>
<dbReference type="CDD" id="cd07035">
    <property type="entry name" value="TPP_PYR_POX_like"/>
    <property type="match status" value="1"/>
</dbReference>
<sequence length="641" mass="68316">MATKRMTVSQALVEFLGHQWTVDGDIRERTIPGMFGIFGHGNVAGIGQALKQVNVEQPDLMPYYQARNEQAMVHQSVGFARMHRRRATLASAASVGPGATNMLTGAALATTNRLPALLLPSDTFATRVADPVLQQLEQPWDIGLTVNDAFRPLSKFFDRVQRPEQLYSIALAAMRVLTDPADTGAVTIALPEDVQAEAIDVPVEFLQDREWHIRRPLPERGPLARAVAAIRGAKKPLIVAGGGVIYSSAEDQLRVLVEATGIPVATSQAGGGALDWDHPQNLGGIGATGTLAANRLAAEADVVIGIGTRYSDFTTASRTAFQNPAVAFVNINVASFDAYKHGTQLPVVADAREALVALSTELEGYRVPAEHAARAAREKAGWDSLVDEAFAPSGRALPGQSEIIGAVQAASAPKDVIVQAAGSLPGDLHKLWRVRDPLGYHVEYAFSCMGYEIAGGLGAKRGLLADGDDRDVIVMVGDGSYLMLNTELVTAVAEGIKLIVILIQNHGYASIGHLSETVGSERFGTLYREYDPAARNFQGEAKLPVDLAMNARSYGVDVIEIAPGPDAVTDLAAAVATAKASDGPTVIHIESDPRLYSPGGEGWWDVPVPEVSSLPSTQKARVEYEQLRITQRPLVGPEAGE</sequence>
<dbReference type="InterPro" id="IPR029035">
    <property type="entry name" value="DHS-like_NAD/FAD-binding_dom"/>
</dbReference>
<dbReference type="GO" id="GO:0030976">
    <property type="term" value="F:thiamine pyrophosphate binding"/>
    <property type="evidence" value="ECO:0007669"/>
    <property type="project" value="InterPro"/>
</dbReference>
<evidence type="ECO:0000256" key="1">
    <source>
        <dbReference type="ARBA" id="ARBA00007812"/>
    </source>
</evidence>
<dbReference type="SUPFAM" id="SSF52467">
    <property type="entry name" value="DHS-like NAD/FAD-binding domain"/>
    <property type="match status" value="1"/>
</dbReference>
<dbReference type="AlphaFoldDB" id="A0AAU7VU19"/>
<dbReference type="InterPro" id="IPR012000">
    <property type="entry name" value="Thiamin_PyroP_enz_cen_dom"/>
</dbReference>
<dbReference type="InterPro" id="IPR045229">
    <property type="entry name" value="TPP_enz"/>
</dbReference>
<evidence type="ECO:0000313" key="7">
    <source>
        <dbReference type="EMBL" id="XBX77852.1"/>
    </source>
</evidence>
<dbReference type="RefSeq" id="WP_350351265.1">
    <property type="nucleotide sequence ID" value="NZ_CP158357.1"/>
</dbReference>
<dbReference type="EMBL" id="CP158357">
    <property type="protein sequence ID" value="XBX77852.1"/>
    <property type="molecule type" value="Genomic_DNA"/>
</dbReference>
<dbReference type="GO" id="GO:0050660">
    <property type="term" value="F:flavin adenine dinucleotide binding"/>
    <property type="evidence" value="ECO:0007669"/>
    <property type="project" value="TreeGrafter"/>
</dbReference>
<proteinExistence type="inferred from homology"/>
<dbReference type="PANTHER" id="PTHR18968">
    <property type="entry name" value="THIAMINE PYROPHOSPHATE ENZYMES"/>
    <property type="match status" value="1"/>
</dbReference>
<gene>
    <name evidence="7" type="primary">iolD</name>
    <name evidence="7" type="ORF">ABS642_18355</name>
</gene>
<accession>A0AAU7VU19</accession>
<keyword evidence="7" id="KW-0378">Hydrolase</keyword>
<evidence type="ECO:0000259" key="4">
    <source>
        <dbReference type="Pfam" id="PF00205"/>
    </source>
</evidence>
<dbReference type="GO" id="GO:0000287">
    <property type="term" value="F:magnesium ion binding"/>
    <property type="evidence" value="ECO:0007669"/>
    <property type="project" value="InterPro"/>
</dbReference>
<comment type="similarity">
    <text evidence="1 3">Belongs to the TPP enzyme family.</text>
</comment>
<dbReference type="NCBIfam" id="TIGR04377">
    <property type="entry name" value="myo_inos_iolD"/>
    <property type="match status" value="1"/>
</dbReference>
<dbReference type="InterPro" id="IPR012001">
    <property type="entry name" value="Thiamin_PyroP_enz_TPP-bd_dom"/>
</dbReference>
<dbReference type="GO" id="GO:0009099">
    <property type="term" value="P:L-valine biosynthetic process"/>
    <property type="evidence" value="ECO:0007669"/>
    <property type="project" value="TreeGrafter"/>
</dbReference>
<feature type="domain" description="Thiamine pyrophosphate enzyme TPP-binding" evidence="5">
    <location>
        <begin position="421"/>
        <end position="589"/>
    </location>
</feature>
<dbReference type="InterPro" id="IPR029061">
    <property type="entry name" value="THDP-binding"/>
</dbReference>
<dbReference type="Gene3D" id="3.40.50.970">
    <property type="match status" value="2"/>
</dbReference>
<dbReference type="GO" id="GO:0005948">
    <property type="term" value="C:acetolactate synthase complex"/>
    <property type="evidence" value="ECO:0007669"/>
    <property type="project" value="TreeGrafter"/>
</dbReference>
<dbReference type="GO" id="GO:0102481">
    <property type="term" value="F:3D-(3,5/4)-trihydroxycyclohexane-1,2-dione hydrolase activity"/>
    <property type="evidence" value="ECO:0007669"/>
    <property type="project" value="UniProtKB-EC"/>
</dbReference>
<dbReference type="GO" id="GO:0019310">
    <property type="term" value="P:inositol catabolic process"/>
    <property type="evidence" value="ECO:0007669"/>
    <property type="project" value="InterPro"/>
</dbReference>
<protein>
    <submittedName>
        <fullName evidence="7">3D-(3,5/4)-trihydroxycyclohexane-1,2-dione acylhydrolase (Decyclizing)</fullName>
        <ecNumber evidence="7">3.7.1.22</ecNumber>
    </submittedName>
</protein>
<name>A0AAU7VU19_9MICO</name>
<dbReference type="SUPFAM" id="SSF52518">
    <property type="entry name" value="Thiamin diphosphate-binding fold (THDP-binding)"/>
    <property type="match status" value="2"/>
</dbReference>
<dbReference type="Pfam" id="PF02775">
    <property type="entry name" value="TPP_enzyme_C"/>
    <property type="match status" value="1"/>
</dbReference>
<evidence type="ECO:0000256" key="2">
    <source>
        <dbReference type="ARBA" id="ARBA00023052"/>
    </source>
</evidence>
<feature type="domain" description="Thiamine pyrophosphate enzyme central" evidence="4">
    <location>
        <begin position="223"/>
        <end position="358"/>
    </location>
</feature>
<dbReference type="EC" id="3.7.1.22" evidence="7"/>
<dbReference type="Pfam" id="PF02776">
    <property type="entry name" value="TPP_enzyme_N"/>
    <property type="match status" value="1"/>
</dbReference>
<reference evidence="7" key="1">
    <citation type="submission" date="2024-06" db="EMBL/GenBank/DDBJ databases">
        <title>Draft genome sequence of Microbacterium sp. strain A8/3-1, isolated from Oxytropis tragacanthoides Fisch. ex DC. Root nodules in the Altai region of Russia.</title>
        <authorList>
            <person name="Sazanova A."/>
            <person name="Guro P."/>
            <person name="Kuznetsova I."/>
            <person name="Belimov A."/>
            <person name="Safronova V."/>
        </authorList>
    </citation>
    <scope>NUCLEOTIDE SEQUENCE</scope>
    <source>
        <strain evidence="7">A8/3-1</strain>
    </source>
</reference>
<dbReference type="InterPro" id="IPR030817">
    <property type="entry name" value="Myo_inos_IolD"/>
</dbReference>
<feature type="domain" description="Thiamine pyrophosphate enzyme N-terminal TPP-binding" evidence="6">
    <location>
        <begin position="60"/>
        <end position="134"/>
    </location>
</feature>